<feature type="active site" evidence="4">
    <location>
        <position position="107"/>
    </location>
</feature>
<dbReference type="Pfam" id="PF05028">
    <property type="entry name" value="PARG_cat_C"/>
    <property type="match status" value="1"/>
</dbReference>
<evidence type="ECO:0000313" key="9">
    <source>
        <dbReference type="Proteomes" id="UP000000226"/>
    </source>
</evidence>
<dbReference type="GO" id="GO:0005975">
    <property type="term" value="P:carbohydrate metabolic process"/>
    <property type="evidence" value="ECO:0007669"/>
    <property type="project" value="InterPro"/>
</dbReference>
<accession>V7CIE3</accession>
<keyword evidence="5" id="KW-0732">Signal</keyword>
<evidence type="ECO:0000256" key="5">
    <source>
        <dbReference type="SAM" id="SignalP"/>
    </source>
</evidence>
<dbReference type="PANTHER" id="PTHR12837:SF0">
    <property type="entry name" value="POLY(ADP-RIBOSE) GLYCOHYDROLASE"/>
    <property type="match status" value="1"/>
</dbReference>
<dbReference type="Pfam" id="PF20811">
    <property type="entry name" value="PARG_cat_N"/>
    <property type="match status" value="1"/>
</dbReference>
<reference evidence="9" key="1">
    <citation type="journal article" date="2014" name="Nat. Genet.">
        <title>A reference genome for common bean and genome-wide analysis of dual domestications.</title>
        <authorList>
            <person name="Schmutz J."/>
            <person name="McClean P.E."/>
            <person name="Mamidi S."/>
            <person name="Wu G.A."/>
            <person name="Cannon S.B."/>
            <person name="Grimwood J."/>
            <person name="Jenkins J."/>
            <person name="Shu S."/>
            <person name="Song Q."/>
            <person name="Chavarro C."/>
            <person name="Torres-Torres M."/>
            <person name="Geffroy V."/>
            <person name="Moghaddam S.M."/>
            <person name="Gao D."/>
            <person name="Abernathy B."/>
            <person name="Barry K."/>
            <person name="Blair M."/>
            <person name="Brick M.A."/>
            <person name="Chovatia M."/>
            <person name="Gepts P."/>
            <person name="Goodstein D.M."/>
            <person name="Gonzales M."/>
            <person name="Hellsten U."/>
            <person name="Hyten D.L."/>
            <person name="Jia G."/>
            <person name="Kelly J.D."/>
            <person name="Kudrna D."/>
            <person name="Lee R."/>
            <person name="Richard M.M."/>
            <person name="Miklas P.N."/>
            <person name="Osorno J.M."/>
            <person name="Rodrigues J."/>
            <person name="Thareau V."/>
            <person name="Urrea C.A."/>
            <person name="Wang M."/>
            <person name="Yu Y."/>
            <person name="Zhang M."/>
            <person name="Wing R.A."/>
            <person name="Cregan P.B."/>
            <person name="Rokhsar D.S."/>
            <person name="Jackson S.A."/>
        </authorList>
    </citation>
    <scope>NUCLEOTIDE SEQUENCE [LARGE SCALE GENOMIC DNA]</scope>
    <source>
        <strain evidence="9">cv. G19833</strain>
    </source>
</reference>
<feature type="active site" evidence="4">
    <location>
        <position position="126"/>
    </location>
</feature>
<dbReference type="PANTHER" id="PTHR12837">
    <property type="entry name" value="POLY ADP-RIBOSE GLYCOHYDROLASE"/>
    <property type="match status" value="1"/>
</dbReference>
<gene>
    <name evidence="8" type="ORF">PHAVU_002G040000g</name>
</gene>
<dbReference type="Proteomes" id="UP000000226">
    <property type="component" value="Chromosome 2"/>
</dbReference>
<dbReference type="GO" id="GO:0006282">
    <property type="term" value="P:regulation of DNA repair"/>
    <property type="evidence" value="ECO:0007669"/>
    <property type="project" value="InterPro"/>
</dbReference>
<dbReference type="OrthoDB" id="1937899at2759"/>
<evidence type="ECO:0000313" key="8">
    <source>
        <dbReference type="EMBL" id="ESW29060.1"/>
    </source>
</evidence>
<name>V7CIE3_PHAVU</name>
<dbReference type="Gramene" id="ESW29060">
    <property type="protein sequence ID" value="ESW29060"/>
    <property type="gene ID" value="PHAVU_002G040000g"/>
</dbReference>
<feature type="domain" description="PARG helical" evidence="7">
    <location>
        <begin position="12"/>
        <end position="58"/>
    </location>
</feature>
<keyword evidence="9" id="KW-1185">Reference proteome</keyword>
<dbReference type="GO" id="GO:0009225">
    <property type="term" value="P:nucleotide-sugar metabolic process"/>
    <property type="evidence" value="ECO:0007669"/>
    <property type="project" value="TreeGrafter"/>
</dbReference>
<dbReference type="GO" id="GO:0005737">
    <property type="term" value="C:cytoplasm"/>
    <property type="evidence" value="ECO:0007669"/>
    <property type="project" value="TreeGrafter"/>
</dbReference>
<dbReference type="GO" id="GO:1990966">
    <property type="term" value="P:ATP generation from poly-ADP-D-ribose"/>
    <property type="evidence" value="ECO:0007669"/>
    <property type="project" value="TreeGrafter"/>
</dbReference>
<evidence type="ECO:0000259" key="6">
    <source>
        <dbReference type="Pfam" id="PF05028"/>
    </source>
</evidence>
<dbReference type="EC" id="3.2.1.143" evidence="2"/>
<dbReference type="GO" id="GO:0004649">
    <property type="term" value="F:poly(ADP-ribose) glycohydrolase activity"/>
    <property type="evidence" value="ECO:0007669"/>
    <property type="project" value="UniProtKB-EC"/>
</dbReference>
<keyword evidence="3" id="KW-0378">Hydrolase</keyword>
<feature type="active site" evidence="4">
    <location>
        <position position="125"/>
    </location>
</feature>
<feature type="signal peptide" evidence="5">
    <location>
        <begin position="1"/>
        <end position="25"/>
    </location>
</feature>
<dbReference type="GO" id="GO:0005634">
    <property type="term" value="C:nucleus"/>
    <property type="evidence" value="ECO:0007669"/>
    <property type="project" value="TreeGrafter"/>
</dbReference>
<feature type="chain" id="PRO_5004755368" description="poly(ADP-ribose) glycohydrolase" evidence="5">
    <location>
        <begin position="26"/>
        <end position="416"/>
    </location>
</feature>
<dbReference type="InterPro" id="IPR007724">
    <property type="entry name" value="Poly_GlycHdrlase"/>
</dbReference>
<protein>
    <recommendedName>
        <fullName evidence="2">poly(ADP-ribose) glycohydrolase</fullName>
        <ecNumber evidence="2">3.2.1.143</ecNumber>
    </recommendedName>
</protein>
<dbReference type="EMBL" id="CM002289">
    <property type="protein sequence ID" value="ESW29060.1"/>
    <property type="molecule type" value="Genomic_DNA"/>
</dbReference>
<organism evidence="8 9">
    <name type="scientific">Phaseolus vulgaris</name>
    <name type="common">Kidney bean</name>
    <name type="synonym">French bean</name>
    <dbReference type="NCBI Taxonomy" id="3885"/>
    <lineage>
        <taxon>Eukaryota</taxon>
        <taxon>Viridiplantae</taxon>
        <taxon>Streptophyta</taxon>
        <taxon>Embryophyta</taxon>
        <taxon>Tracheophyta</taxon>
        <taxon>Spermatophyta</taxon>
        <taxon>Magnoliopsida</taxon>
        <taxon>eudicotyledons</taxon>
        <taxon>Gunneridae</taxon>
        <taxon>Pentapetalae</taxon>
        <taxon>rosids</taxon>
        <taxon>fabids</taxon>
        <taxon>Fabales</taxon>
        <taxon>Fabaceae</taxon>
        <taxon>Papilionoideae</taxon>
        <taxon>50 kb inversion clade</taxon>
        <taxon>NPAAA clade</taxon>
        <taxon>indigoferoid/millettioid clade</taxon>
        <taxon>Phaseoleae</taxon>
        <taxon>Phaseolus</taxon>
    </lineage>
</organism>
<evidence type="ECO:0000256" key="4">
    <source>
        <dbReference type="PIRSR" id="PIRSR607724-1"/>
    </source>
</evidence>
<dbReference type="InterPro" id="IPR046372">
    <property type="entry name" value="PARG_cat_C"/>
</dbReference>
<evidence type="ECO:0000256" key="1">
    <source>
        <dbReference type="ARBA" id="ARBA00009545"/>
    </source>
</evidence>
<dbReference type="AlphaFoldDB" id="V7CIE3"/>
<feature type="domain" description="PARG catalytic Macro" evidence="6">
    <location>
        <begin position="76"/>
        <end position="326"/>
    </location>
</feature>
<comment type="similarity">
    <text evidence="1">Belongs to the poly(ADP-ribose) glycohydrolase family.</text>
</comment>
<dbReference type="InterPro" id="IPR048362">
    <property type="entry name" value="PARG_helical"/>
</dbReference>
<sequence length="416" mass="47386">MRSIFRSRSTLINCFLLYVFRILHTKYTKKMENKIRCIIHYFQRISDKMPKGIVSFERKVLHLKNHSTQISCPDANFWSTSSVPLCRFEVHSSGLIEDTTTEALEVDFADPYLGGLILGFGVVQEEIRFAICPELIVGMLFLPVMADNEAIEVVGVERFSSYTGYNTSFRFSGDYVDEREVDTLGRRKTRIVAIDALRKPGMRQYRADFLLREINKAFCGFLYQCEYQLYQKKLQEYGCSSALSEAATSTSMETSEGKFSNHKTTNSQNDYQRMDQGNNIGVATGNWGCGVFGGDPEVKTIIQWLAASQGLRPSVAYYTFDLKALQSLDEVAQWTLSQRWTVGDLWNKLVKYSTRRSKGETNVGFFQWLRPSIYDRVGKAGQPVPPAPHLARPAELSQSRISILPRIKAGARRIHF</sequence>
<evidence type="ECO:0000256" key="3">
    <source>
        <dbReference type="ARBA" id="ARBA00022801"/>
    </source>
</evidence>
<proteinExistence type="inferred from homology"/>
<evidence type="ECO:0000256" key="2">
    <source>
        <dbReference type="ARBA" id="ARBA00012255"/>
    </source>
</evidence>
<evidence type="ECO:0000259" key="7">
    <source>
        <dbReference type="Pfam" id="PF20811"/>
    </source>
</evidence>
<dbReference type="SMR" id="V7CIE3"/>